<dbReference type="SUPFAM" id="SSF75304">
    <property type="entry name" value="Amidase signature (AS) enzymes"/>
    <property type="match status" value="1"/>
</dbReference>
<keyword evidence="4" id="KW-1185">Reference proteome</keyword>
<dbReference type="InterPro" id="IPR023631">
    <property type="entry name" value="Amidase_dom"/>
</dbReference>
<dbReference type="EMBL" id="JBFXLT010000070">
    <property type="protein sequence ID" value="KAL2810562.1"/>
    <property type="molecule type" value="Genomic_DNA"/>
</dbReference>
<evidence type="ECO:0000313" key="3">
    <source>
        <dbReference type="EMBL" id="KAL2810562.1"/>
    </source>
</evidence>
<proteinExistence type="predicted"/>
<protein>
    <submittedName>
        <fullName evidence="3">Amidase signature domain-containing protein</fullName>
    </submittedName>
</protein>
<dbReference type="Pfam" id="PF01425">
    <property type="entry name" value="Amidase"/>
    <property type="match status" value="1"/>
</dbReference>
<dbReference type="Gene3D" id="3.90.1300.10">
    <property type="entry name" value="Amidase signature (AS) domain"/>
    <property type="match status" value="1"/>
</dbReference>
<evidence type="ECO:0000313" key="4">
    <source>
        <dbReference type="Proteomes" id="UP001610334"/>
    </source>
</evidence>
<reference evidence="3 4" key="1">
    <citation type="submission" date="2024-07" db="EMBL/GenBank/DDBJ databases">
        <title>Section-level genome sequencing and comparative genomics of Aspergillus sections Usti and Cavernicolus.</title>
        <authorList>
            <consortium name="Lawrence Berkeley National Laboratory"/>
            <person name="Nybo J.L."/>
            <person name="Vesth T.C."/>
            <person name="Theobald S."/>
            <person name="Frisvad J.C."/>
            <person name="Larsen T.O."/>
            <person name="Kjaerboelling I."/>
            <person name="Rothschild-Mancinelli K."/>
            <person name="Lyhne E.K."/>
            <person name="Kogle M.E."/>
            <person name="Barry K."/>
            <person name="Clum A."/>
            <person name="Na H."/>
            <person name="Ledsgaard L."/>
            <person name="Lin J."/>
            <person name="Lipzen A."/>
            <person name="Kuo A."/>
            <person name="Riley R."/>
            <person name="Mondo S."/>
            <person name="Labutti K."/>
            <person name="Haridas S."/>
            <person name="Pangalinan J."/>
            <person name="Salamov A.A."/>
            <person name="Simmons B.A."/>
            <person name="Magnuson J.K."/>
            <person name="Chen J."/>
            <person name="Drula E."/>
            <person name="Henrissat B."/>
            <person name="Wiebenga A."/>
            <person name="Lubbers R.J."/>
            <person name="Gomes A.C."/>
            <person name="Makela M.R."/>
            <person name="Stajich J."/>
            <person name="Grigoriev I.V."/>
            <person name="Mortensen U.H."/>
            <person name="De Vries R.P."/>
            <person name="Baker S.E."/>
            <person name="Andersen M.R."/>
        </authorList>
    </citation>
    <scope>NUCLEOTIDE SEQUENCE [LARGE SCALE GENOMIC DNA]</scope>
    <source>
        <strain evidence="3 4">CBS 588.65</strain>
    </source>
</reference>
<dbReference type="PANTHER" id="PTHR11895">
    <property type="entry name" value="TRANSAMIDASE"/>
    <property type="match status" value="1"/>
</dbReference>
<accession>A0ABR4H527</accession>
<dbReference type="InterPro" id="IPR036928">
    <property type="entry name" value="AS_sf"/>
</dbReference>
<evidence type="ECO:0000259" key="2">
    <source>
        <dbReference type="Pfam" id="PF01425"/>
    </source>
</evidence>
<sequence>MAQPYRLTATQALALIRENKLTVESYARSLLSRIEYRDATVKAWAYLNPEFVLEQARNLDAIPVEKRGPLHGLPVGIKDVIYTKDMPTEHNSPLYKDSVVPVDAAPVAVLRAAGALIFGKTTTTEFASTTAGPATCNPHDPTRTPGGSSSGSGAAVGDYQVPIALGTQTGGSTIRPGSFNGIYALKPTWGAISREGLKVYSLILDTLGIFGRCVEDLELVLGVLGVSDDVEAGRKSFEGVKGAKFGVVKTIVWDKVGKGTIAAMEKAAEILRSHGATIEEVELPPEFDNMPAWHAAIMAGDGRATFLPEYRVDKSKVAEFLVGHVENAQGYTRAQQLAALDGVGFLRPRIDEIAGQYAALITPSVPDEAPVGIKGTGSAAFCSMWTVLHTPVVNVPGFQGENGLPIGVSLVAPRFRDQHLLAVAKEIGEIFSDEGGWKSSL</sequence>
<organism evidence="3 4">
    <name type="scientific">Aspergillus granulosus</name>
    <dbReference type="NCBI Taxonomy" id="176169"/>
    <lineage>
        <taxon>Eukaryota</taxon>
        <taxon>Fungi</taxon>
        <taxon>Dikarya</taxon>
        <taxon>Ascomycota</taxon>
        <taxon>Pezizomycotina</taxon>
        <taxon>Eurotiomycetes</taxon>
        <taxon>Eurotiomycetidae</taxon>
        <taxon>Eurotiales</taxon>
        <taxon>Aspergillaceae</taxon>
        <taxon>Aspergillus</taxon>
        <taxon>Aspergillus subgen. Nidulantes</taxon>
    </lineage>
</organism>
<evidence type="ECO:0000256" key="1">
    <source>
        <dbReference type="SAM" id="MobiDB-lite"/>
    </source>
</evidence>
<feature type="region of interest" description="Disordered" evidence="1">
    <location>
        <begin position="128"/>
        <end position="153"/>
    </location>
</feature>
<gene>
    <name evidence="3" type="ORF">BJX63DRAFT_444733</name>
</gene>
<dbReference type="PANTHER" id="PTHR11895:SF7">
    <property type="entry name" value="GLUTAMYL-TRNA(GLN) AMIDOTRANSFERASE SUBUNIT A, MITOCHONDRIAL"/>
    <property type="match status" value="1"/>
</dbReference>
<dbReference type="InterPro" id="IPR000120">
    <property type="entry name" value="Amidase"/>
</dbReference>
<feature type="domain" description="Amidase" evidence="2">
    <location>
        <begin position="28"/>
        <end position="421"/>
    </location>
</feature>
<comment type="caution">
    <text evidence="3">The sequence shown here is derived from an EMBL/GenBank/DDBJ whole genome shotgun (WGS) entry which is preliminary data.</text>
</comment>
<name>A0ABR4H527_9EURO</name>
<dbReference type="Proteomes" id="UP001610334">
    <property type="component" value="Unassembled WGS sequence"/>
</dbReference>